<organism evidence="3">
    <name type="scientific">Auxenochlorella protothecoides</name>
    <name type="common">Green microalga</name>
    <name type="synonym">Chlorella protothecoides</name>
    <dbReference type="NCBI Taxonomy" id="3075"/>
    <lineage>
        <taxon>Eukaryota</taxon>
        <taxon>Viridiplantae</taxon>
        <taxon>Chlorophyta</taxon>
        <taxon>core chlorophytes</taxon>
        <taxon>Trebouxiophyceae</taxon>
        <taxon>Chlorellales</taxon>
        <taxon>Chlorellaceae</taxon>
        <taxon>Auxenochlorella</taxon>
    </lineage>
</organism>
<reference evidence="3" key="1">
    <citation type="submission" date="2015-08" db="EMBL/GenBank/DDBJ databases">
        <authorList>
            <person name="Babu N.S."/>
            <person name="Beckwith C.J."/>
            <person name="Beseler K.G."/>
            <person name="Brison A."/>
            <person name="Carone J.V."/>
            <person name="Caskin T.P."/>
            <person name="Diamond M."/>
            <person name="Durham M.E."/>
            <person name="Foxe J.M."/>
            <person name="Go M."/>
            <person name="Henderson B.A."/>
            <person name="Jones I.B."/>
            <person name="McGettigan J.A."/>
            <person name="Micheletti S.J."/>
            <person name="Nasrallah M.E."/>
            <person name="Ortiz D."/>
            <person name="Piller C.R."/>
            <person name="Privatt S.R."/>
            <person name="Schneider S.L."/>
            <person name="Sharp S."/>
            <person name="Smith T.C."/>
            <person name="Stanton J.D."/>
            <person name="Ullery H.E."/>
            <person name="Wilson R.J."/>
            <person name="Serrano M.G."/>
            <person name="Buck G."/>
            <person name="Lee V."/>
            <person name="Wang Y."/>
            <person name="Carvalho R."/>
            <person name="Voegtly L."/>
            <person name="Shi R."/>
            <person name="Duckworth R."/>
            <person name="Johnson A."/>
            <person name="Loviza R."/>
            <person name="Walstead R."/>
            <person name="Shah Z."/>
            <person name="Kiflezghi M."/>
            <person name="Wade K."/>
            <person name="Ball S.L."/>
            <person name="Bradley K.W."/>
            <person name="Asai D.J."/>
            <person name="Bowman C.A."/>
            <person name="Russell D.A."/>
            <person name="Pope W.H."/>
            <person name="Jacobs-Sera D."/>
            <person name="Hendrix R.W."/>
            <person name="Hatfull G.F."/>
        </authorList>
    </citation>
    <scope>NUCLEOTIDE SEQUENCE</scope>
</reference>
<feature type="domain" description="PH" evidence="2">
    <location>
        <begin position="1"/>
        <end position="95"/>
    </location>
</feature>
<proteinExistence type="predicted"/>
<dbReference type="InterPro" id="IPR001849">
    <property type="entry name" value="PH_domain"/>
</dbReference>
<gene>
    <name evidence="3" type="ORF">g.312</name>
</gene>
<evidence type="ECO:0000313" key="3">
    <source>
        <dbReference type="EMBL" id="JAT72542.1"/>
    </source>
</evidence>
<feature type="region of interest" description="Disordered" evidence="1">
    <location>
        <begin position="146"/>
        <end position="187"/>
    </location>
</feature>
<dbReference type="EMBL" id="GDKF01006080">
    <property type="protein sequence ID" value="JAT72542.1"/>
    <property type="molecule type" value="Transcribed_RNA"/>
</dbReference>
<dbReference type="AlphaFoldDB" id="A0A1D2A034"/>
<evidence type="ECO:0000259" key="2">
    <source>
        <dbReference type="PROSITE" id="PS50003"/>
    </source>
</evidence>
<accession>A0A1D2A034</accession>
<protein>
    <recommendedName>
        <fullName evidence="2">PH domain-containing protein</fullName>
    </recommendedName>
</protein>
<feature type="compositionally biased region" description="Basic and acidic residues" evidence="1">
    <location>
        <begin position="161"/>
        <end position="172"/>
    </location>
</feature>
<name>A0A1D2A034_AUXPR</name>
<evidence type="ECO:0000256" key="1">
    <source>
        <dbReference type="SAM" id="MobiDB-lite"/>
    </source>
</evidence>
<dbReference type="PROSITE" id="PS50003">
    <property type="entry name" value="PH_DOMAIN"/>
    <property type="match status" value="1"/>
</dbReference>
<sequence length="258" mass="26886">MRLAVLMVHRRAWPSKASIPGRWPCPSLASLPVPKSAASHVLTTPPCRHPAASPTVFVVLAGGLAAGSERPRLVLRAESPSARNKWVEAVWAAIEGPHGDVPGLKDAALALPRTLALESTEGAELDAPVGTGVDRKISTRVFDEAELRGGGAPAEEGAEAQAHKTEEGEGRGEPGSPGRTLSQQSHDEWAACPGAAQSAIAPEERAVLQAVLPVVRTYVHETCLQLASQVSKVVSSGMLTGLEDVEDVLLQLVAGADP</sequence>